<proteinExistence type="predicted"/>
<reference evidence="1" key="1">
    <citation type="submission" date="2021-05" db="EMBL/GenBank/DDBJ databases">
        <authorList>
            <person name="Pan Q."/>
            <person name="Jouanno E."/>
            <person name="Zahm M."/>
            <person name="Klopp C."/>
            <person name="Cabau C."/>
            <person name="Louis A."/>
            <person name="Berthelot C."/>
            <person name="Parey E."/>
            <person name="Roest Crollius H."/>
            <person name="Montfort J."/>
            <person name="Robinson-Rechavi M."/>
            <person name="Bouchez O."/>
            <person name="Lampietro C."/>
            <person name="Lopez Roques C."/>
            <person name="Donnadieu C."/>
            <person name="Postlethwait J."/>
            <person name="Bobe J."/>
            <person name="Dillon D."/>
            <person name="Chandos A."/>
            <person name="von Hippel F."/>
            <person name="Guiguen Y."/>
        </authorList>
    </citation>
    <scope>NUCLEOTIDE SEQUENCE</scope>
    <source>
        <strain evidence="1">YG-Jan2019</strain>
    </source>
</reference>
<keyword evidence="2" id="KW-1185">Reference proteome</keyword>
<evidence type="ECO:0000313" key="2">
    <source>
        <dbReference type="Proteomes" id="UP001157502"/>
    </source>
</evidence>
<organism evidence="1 2">
    <name type="scientific">Dallia pectoralis</name>
    <name type="common">Alaska blackfish</name>
    <dbReference type="NCBI Taxonomy" id="75939"/>
    <lineage>
        <taxon>Eukaryota</taxon>
        <taxon>Metazoa</taxon>
        <taxon>Chordata</taxon>
        <taxon>Craniata</taxon>
        <taxon>Vertebrata</taxon>
        <taxon>Euteleostomi</taxon>
        <taxon>Actinopterygii</taxon>
        <taxon>Neopterygii</taxon>
        <taxon>Teleostei</taxon>
        <taxon>Protacanthopterygii</taxon>
        <taxon>Esociformes</taxon>
        <taxon>Umbridae</taxon>
        <taxon>Dallia</taxon>
    </lineage>
</organism>
<comment type="caution">
    <text evidence="1">The sequence shown here is derived from an EMBL/GenBank/DDBJ whole genome shotgun (WGS) entry which is preliminary data.</text>
</comment>
<protein>
    <submittedName>
        <fullName evidence="1">Uncharacterized protein</fullName>
    </submittedName>
</protein>
<evidence type="ECO:0000313" key="1">
    <source>
        <dbReference type="EMBL" id="KAJ8013059.1"/>
    </source>
</evidence>
<accession>A0ACC2HAP1</accession>
<name>A0ACC2HAP1_DALPE</name>
<gene>
    <name evidence="1" type="ORF">DPEC_G00049370</name>
</gene>
<dbReference type="EMBL" id="CM055731">
    <property type="protein sequence ID" value="KAJ8013059.1"/>
    <property type="molecule type" value="Genomic_DNA"/>
</dbReference>
<dbReference type="Proteomes" id="UP001157502">
    <property type="component" value="Chromosome 4"/>
</dbReference>
<feature type="non-terminal residue" evidence="1">
    <location>
        <position position="116"/>
    </location>
</feature>
<sequence length="116" mass="12823">MGFSDSTGPRVVNNGSVHGFTVLTIPRKLKSYQTDNMTTNNNIIVPMPCVIYFCIDPIVTNYIECTSYKDISIYKHPNKSCLCCCVHDSSNLPISCLLFHGAICLDGNQKIKNVSS</sequence>